<feature type="region of interest" description="Disordered" evidence="1">
    <location>
        <begin position="22"/>
        <end position="47"/>
    </location>
</feature>
<evidence type="ECO:0000313" key="3">
    <source>
        <dbReference type="Proteomes" id="UP001189122"/>
    </source>
</evidence>
<dbReference type="AlphaFoldDB" id="A0A7I8ICL9"/>
<proteinExistence type="predicted"/>
<organism evidence="2">
    <name type="scientific">Spirodela intermedia</name>
    <name type="common">Intermediate duckweed</name>
    <dbReference type="NCBI Taxonomy" id="51605"/>
    <lineage>
        <taxon>Eukaryota</taxon>
        <taxon>Viridiplantae</taxon>
        <taxon>Streptophyta</taxon>
        <taxon>Embryophyta</taxon>
        <taxon>Tracheophyta</taxon>
        <taxon>Spermatophyta</taxon>
        <taxon>Magnoliopsida</taxon>
        <taxon>Liliopsida</taxon>
        <taxon>Araceae</taxon>
        <taxon>Lemnoideae</taxon>
        <taxon>Spirodela</taxon>
    </lineage>
</organism>
<sequence>MAVVAASSSSIGFSGIIVEESRPGNLHSPVRSPPRSLREDLPTSFSE</sequence>
<protein>
    <submittedName>
        <fullName evidence="2">Uncharacterized protein</fullName>
    </submittedName>
</protein>
<dbReference type="Proteomes" id="UP001189122">
    <property type="component" value="Unassembled WGS sequence"/>
</dbReference>
<gene>
    <name evidence="2" type="ORF">SI7747_01001694</name>
</gene>
<accession>A0A7I8ICL9</accession>
<keyword evidence="3" id="KW-1185">Reference proteome</keyword>
<dbReference type="EMBL" id="CACRZD030000001">
    <property type="protein sequence ID" value="CAA6655104.1"/>
    <property type="molecule type" value="Genomic_DNA"/>
</dbReference>
<evidence type="ECO:0000256" key="1">
    <source>
        <dbReference type="SAM" id="MobiDB-lite"/>
    </source>
</evidence>
<name>A0A7I8ICL9_SPIIN</name>
<reference evidence="2 3" key="1">
    <citation type="submission" date="2019-12" db="EMBL/GenBank/DDBJ databases">
        <authorList>
            <person name="Scholz U."/>
            <person name="Mascher M."/>
            <person name="Fiebig A."/>
        </authorList>
    </citation>
    <scope>NUCLEOTIDE SEQUENCE</scope>
</reference>
<evidence type="ECO:0000313" key="2">
    <source>
        <dbReference type="EMBL" id="CAA2615344.1"/>
    </source>
</evidence>
<dbReference type="EMBL" id="LR743588">
    <property type="protein sequence ID" value="CAA2615344.1"/>
    <property type="molecule type" value="Genomic_DNA"/>
</dbReference>